<dbReference type="VEuPathDB" id="FungiDB:MELLADRAFT_112686"/>
<dbReference type="Proteomes" id="UP000001072">
    <property type="component" value="Unassembled WGS sequence"/>
</dbReference>
<dbReference type="HOGENOM" id="CLU_681655_0_0_1"/>
<dbReference type="InParanoid" id="F4S797"/>
<feature type="region of interest" description="Disordered" evidence="2">
    <location>
        <begin position="287"/>
        <end position="313"/>
    </location>
</feature>
<accession>F4S797</accession>
<gene>
    <name evidence="3" type="ORF">MELLADRAFT_112686</name>
</gene>
<dbReference type="RefSeq" id="XP_007417264.1">
    <property type="nucleotide sequence ID" value="XM_007417202.1"/>
</dbReference>
<feature type="compositionally biased region" description="Polar residues" evidence="2">
    <location>
        <begin position="393"/>
        <end position="404"/>
    </location>
</feature>
<feature type="compositionally biased region" description="Polar residues" evidence="2">
    <location>
        <begin position="295"/>
        <end position="312"/>
    </location>
</feature>
<feature type="region of interest" description="Disordered" evidence="2">
    <location>
        <begin position="359"/>
        <end position="404"/>
    </location>
</feature>
<dbReference type="GeneID" id="18924757"/>
<proteinExistence type="predicted"/>
<dbReference type="OrthoDB" id="2504990at2759"/>
<evidence type="ECO:0000313" key="4">
    <source>
        <dbReference type="Proteomes" id="UP000001072"/>
    </source>
</evidence>
<dbReference type="AlphaFoldDB" id="F4S797"/>
<organism evidence="4">
    <name type="scientific">Melampsora larici-populina (strain 98AG31 / pathotype 3-4-7)</name>
    <name type="common">Poplar leaf rust fungus</name>
    <dbReference type="NCBI Taxonomy" id="747676"/>
    <lineage>
        <taxon>Eukaryota</taxon>
        <taxon>Fungi</taxon>
        <taxon>Dikarya</taxon>
        <taxon>Basidiomycota</taxon>
        <taxon>Pucciniomycotina</taxon>
        <taxon>Pucciniomycetes</taxon>
        <taxon>Pucciniales</taxon>
        <taxon>Melampsoraceae</taxon>
        <taxon>Melampsora</taxon>
    </lineage>
</organism>
<name>F4S797_MELLP</name>
<feature type="compositionally biased region" description="Basic and acidic residues" evidence="2">
    <location>
        <begin position="376"/>
        <end position="388"/>
    </location>
</feature>
<sequence>MSCLTPLLRSPSRSSLLPAELAQIHLNISQNLLREAQLLAQVDAIEAECQQAELEHRSILQEINSNLTDETISKFDTPISTISTIQVPSPLIPPLPSPMAPPLSSRGPVMIPVGESKELSPSASSLLRSLWAKIGYEGSAFSGMQVEISKELSRADFARFERQMLLIAAEDRTFKTLMSEREIAKNAIQSAQKGVEKIVLAKDKEVQKSKALNEELERLDQERISAFRYAKNAEEQAAIANLTAKAATAVAVSAVNSHPNTPRLSSYHNPNLTSSSWASPSASYAHSSSLASRSPYPNHSNIPSSSSYNTGVESGWSLDDEQKLIAKMKERKKEKMISEERRALNERMYSRLELEKLGANLPSVSRNPSPSSNQQYHHDHPPTPKKVDWNNPLIGSSSTTAKRY</sequence>
<evidence type="ECO:0000313" key="3">
    <source>
        <dbReference type="EMBL" id="EGF99477.1"/>
    </source>
</evidence>
<evidence type="ECO:0000256" key="2">
    <source>
        <dbReference type="SAM" id="MobiDB-lite"/>
    </source>
</evidence>
<dbReference type="KEGG" id="mlr:MELLADRAFT_112686"/>
<reference evidence="4" key="1">
    <citation type="journal article" date="2011" name="Proc. Natl. Acad. Sci. U.S.A.">
        <title>Obligate biotrophy features unraveled by the genomic analysis of rust fungi.</title>
        <authorList>
            <person name="Duplessis S."/>
            <person name="Cuomo C.A."/>
            <person name="Lin Y.-C."/>
            <person name="Aerts A."/>
            <person name="Tisserant E."/>
            <person name="Veneault-Fourrey C."/>
            <person name="Joly D.L."/>
            <person name="Hacquard S."/>
            <person name="Amselem J."/>
            <person name="Cantarel B.L."/>
            <person name="Chiu R."/>
            <person name="Coutinho P.M."/>
            <person name="Feau N."/>
            <person name="Field M."/>
            <person name="Frey P."/>
            <person name="Gelhaye E."/>
            <person name="Goldberg J."/>
            <person name="Grabherr M.G."/>
            <person name="Kodira C.D."/>
            <person name="Kohler A."/>
            <person name="Kuees U."/>
            <person name="Lindquist E.A."/>
            <person name="Lucas S.M."/>
            <person name="Mago R."/>
            <person name="Mauceli E."/>
            <person name="Morin E."/>
            <person name="Murat C."/>
            <person name="Pangilinan J.L."/>
            <person name="Park R."/>
            <person name="Pearson M."/>
            <person name="Quesneville H."/>
            <person name="Rouhier N."/>
            <person name="Sakthikumar S."/>
            <person name="Salamov A.A."/>
            <person name="Schmutz J."/>
            <person name="Selles B."/>
            <person name="Shapiro H."/>
            <person name="Tanguay P."/>
            <person name="Tuskan G.A."/>
            <person name="Henrissat B."/>
            <person name="Van de Peer Y."/>
            <person name="Rouze P."/>
            <person name="Ellis J.G."/>
            <person name="Dodds P.N."/>
            <person name="Schein J.E."/>
            <person name="Zhong S."/>
            <person name="Hamelin R.C."/>
            <person name="Grigoriev I.V."/>
            <person name="Szabo L.J."/>
            <person name="Martin F."/>
        </authorList>
    </citation>
    <scope>NUCLEOTIDE SEQUENCE [LARGE SCALE GENOMIC DNA]</scope>
    <source>
        <strain evidence="4">98AG31 / pathotype 3-4-7</strain>
    </source>
</reference>
<dbReference type="EMBL" id="GL883158">
    <property type="protein sequence ID" value="EGF99477.1"/>
    <property type="molecule type" value="Genomic_DNA"/>
</dbReference>
<feature type="compositionally biased region" description="Low complexity" evidence="2">
    <location>
        <begin position="360"/>
        <end position="373"/>
    </location>
</feature>
<feature type="coiled-coil region" evidence="1">
    <location>
        <begin position="35"/>
        <end position="62"/>
    </location>
</feature>
<keyword evidence="4" id="KW-1185">Reference proteome</keyword>
<evidence type="ECO:0000256" key="1">
    <source>
        <dbReference type="SAM" id="Coils"/>
    </source>
</evidence>
<keyword evidence="1" id="KW-0175">Coiled coil</keyword>
<protein>
    <submittedName>
        <fullName evidence="3">Uncharacterized protein</fullName>
    </submittedName>
</protein>